<gene>
    <name evidence="2" type="ORF">ACFFX0_19095</name>
</gene>
<evidence type="ECO:0000313" key="2">
    <source>
        <dbReference type="EMBL" id="MFB9073190.1"/>
    </source>
</evidence>
<accession>A0ABV5G2N2</accession>
<comment type="caution">
    <text evidence="2">The sequence shown here is derived from an EMBL/GenBank/DDBJ whole genome shotgun (WGS) entry which is preliminary data.</text>
</comment>
<name>A0ABV5G2N2_9MICC</name>
<feature type="region of interest" description="Disordered" evidence="1">
    <location>
        <begin position="1"/>
        <end position="20"/>
    </location>
</feature>
<feature type="region of interest" description="Disordered" evidence="1">
    <location>
        <begin position="37"/>
        <end position="67"/>
    </location>
</feature>
<sequence length="67" mass="6795">MGGLGPRARRADRRRAGGDRAGVVVVVAERAAAIERGGPLPQGASPSALHRESCPRLGSGKIKAPAV</sequence>
<dbReference type="EMBL" id="JBHMFI010000001">
    <property type="protein sequence ID" value="MFB9073190.1"/>
    <property type="molecule type" value="Genomic_DNA"/>
</dbReference>
<proteinExistence type="predicted"/>
<protein>
    <submittedName>
        <fullName evidence="2">Uncharacterized protein</fullName>
    </submittedName>
</protein>
<evidence type="ECO:0000256" key="1">
    <source>
        <dbReference type="SAM" id="MobiDB-lite"/>
    </source>
</evidence>
<evidence type="ECO:0000313" key="3">
    <source>
        <dbReference type="Proteomes" id="UP001589575"/>
    </source>
</evidence>
<organism evidence="2 3">
    <name type="scientific">Citricoccus parietis</name>
    <dbReference type="NCBI Taxonomy" id="592307"/>
    <lineage>
        <taxon>Bacteria</taxon>
        <taxon>Bacillati</taxon>
        <taxon>Actinomycetota</taxon>
        <taxon>Actinomycetes</taxon>
        <taxon>Micrococcales</taxon>
        <taxon>Micrococcaceae</taxon>
        <taxon>Citricoccus</taxon>
    </lineage>
</organism>
<dbReference type="Proteomes" id="UP001589575">
    <property type="component" value="Unassembled WGS sequence"/>
</dbReference>
<reference evidence="2 3" key="1">
    <citation type="submission" date="2024-09" db="EMBL/GenBank/DDBJ databases">
        <authorList>
            <person name="Sun Q."/>
            <person name="Mori K."/>
        </authorList>
    </citation>
    <scope>NUCLEOTIDE SEQUENCE [LARGE SCALE GENOMIC DNA]</scope>
    <source>
        <strain evidence="2 3">CCM 7609</strain>
    </source>
</reference>
<keyword evidence="3" id="KW-1185">Reference proteome</keyword>